<reference evidence="1 2" key="1">
    <citation type="submission" date="2024-04" db="EMBL/GenBank/DDBJ databases">
        <title>Tritrichomonas musculus Genome.</title>
        <authorList>
            <person name="Alves-Ferreira E."/>
            <person name="Grigg M."/>
            <person name="Lorenzi H."/>
            <person name="Galac M."/>
        </authorList>
    </citation>
    <scope>NUCLEOTIDE SEQUENCE [LARGE SCALE GENOMIC DNA]</scope>
    <source>
        <strain evidence="1 2">EAF2021</strain>
    </source>
</reference>
<comment type="caution">
    <text evidence="1">The sequence shown here is derived from an EMBL/GenBank/DDBJ whole genome shotgun (WGS) entry which is preliminary data.</text>
</comment>
<proteinExistence type="predicted"/>
<evidence type="ECO:0000313" key="1">
    <source>
        <dbReference type="EMBL" id="KAK8887387.1"/>
    </source>
</evidence>
<sequence>MDGKMLNNLKNIPETESLSFTFSSKNEFDSDTFFDISDDKCFDYSDEQPSNELGIQLSKISNNIIEKPKKIKQGLGNETEKMKGNRYYRVPYNKCAVYPLLKKYKRVGLIKLGSNYDEYFKDEINSNLLPRFGRIQKRNKGIAIWFFENIKNSIFEWLISETKKEA</sequence>
<keyword evidence="2" id="KW-1185">Reference proteome</keyword>
<name>A0ABR2KA73_9EUKA</name>
<organism evidence="1 2">
    <name type="scientific">Tritrichomonas musculus</name>
    <dbReference type="NCBI Taxonomy" id="1915356"/>
    <lineage>
        <taxon>Eukaryota</taxon>
        <taxon>Metamonada</taxon>
        <taxon>Parabasalia</taxon>
        <taxon>Tritrichomonadida</taxon>
        <taxon>Tritrichomonadidae</taxon>
        <taxon>Tritrichomonas</taxon>
    </lineage>
</organism>
<accession>A0ABR2KA73</accession>
<gene>
    <name evidence="1" type="ORF">M9Y10_038427</name>
</gene>
<protein>
    <submittedName>
        <fullName evidence="1">Uncharacterized protein</fullName>
    </submittedName>
</protein>
<dbReference type="EMBL" id="JAPFFF010000006">
    <property type="protein sequence ID" value="KAK8887387.1"/>
    <property type="molecule type" value="Genomic_DNA"/>
</dbReference>
<dbReference type="Proteomes" id="UP001470230">
    <property type="component" value="Unassembled WGS sequence"/>
</dbReference>
<evidence type="ECO:0000313" key="2">
    <source>
        <dbReference type="Proteomes" id="UP001470230"/>
    </source>
</evidence>